<gene>
    <name evidence="1" type="ORF">SDC9_153959</name>
</gene>
<organism evidence="1">
    <name type="scientific">bioreactor metagenome</name>
    <dbReference type="NCBI Taxonomy" id="1076179"/>
    <lineage>
        <taxon>unclassified sequences</taxon>
        <taxon>metagenomes</taxon>
        <taxon>ecological metagenomes</taxon>
    </lineage>
</organism>
<sequence length="133" mass="14429">MHLADLRYFGKSEGQALRAKYTASESMGANRIPAGEPVCYVSTSDSDRNDYCIARYNAAPAKLVNGVFVPGMAAVDLASALSTGYQYLYLDQIDGAFRTKYASLFAAETEIAAQTLYRVIPQADGGVRLVRTE</sequence>
<dbReference type="AlphaFoldDB" id="A0A645F222"/>
<proteinExistence type="predicted"/>
<dbReference type="EMBL" id="VSSQ01052632">
    <property type="protein sequence ID" value="MPN06703.1"/>
    <property type="molecule type" value="Genomic_DNA"/>
</dbReference>
<protein>
    <submittedName>
        <fullName evidence="1">Uncharacterized protein</fullName>
    </submittedName>
</protein>
<evidence type="ECO:0000313" key="1">
    <source>
        <dbReference type="EMBL" id="MPN06703.1"/>
    </source>
</evidence>
<comment type="caution">
    <text evidence="1">The sequence shown here is derived from an EMBL/GenBank/DDBJ whole genome shotgun (WGS) entry which is preliminary data.</text>
</comment>
<accession>A0A645F222</accession>
<reference evidence="1" key="1">
    <citation type="submission" date="2019-08" db="EMBL/GenBank/DDBJ databases">
        <authorList>
            <person name="Kucharzyk K."/>
            <person name="Murdoch R.W."/>
            <person name="Higgins S."/>
            <person name="Loffler F."/>
        </authorList>
    </citation>
    <scope>NUCLEOTIDE SEQUENCE</scope>
</reference>
<name>A0A645F222_9ZZZZ</name>